<dbReference type="GeneID" id="2912761"/>
<gene>
    <name evidence="12" type="ORF">B0I71DRAFT_129924</name>
    <name evidence="11" type="ORF">YALI1_E31717g</name>
</gene>
<dbReference type="SUPFAM" id="SSF103506">
    <property type="entry name" value="Mitochondrial carrier"/>
    <property type="match status" value="1"/>
</dbReference>
<comment type="similarity">
    <text evidence="2 10">Belongs to the mitochondrial carrier (TC 2.A.29) family.</text>
</comment>
<evidence type="ECO:0000256" key="1">
    <source>
        <dbReference type="ARBA" id="ARBA00004225"/>
    </source>
</evidence>
<evidence type="ECO:0000313" key="13">
    <source>
        <dbReference type="Proteomes" id="UP000182444"/>
    </source>
</evidence>
<feature type="repeat" description="Solcar" evidence="9">
    <location>
        <begin position="186"/>
        <end position="274"/>
    </location>
</feature>
<accession>A0A1H6PXT1</accession>
<evidence type="ECO:0000256" key="7">
    <source>
        <dbReference type="ARBA" id="ARBA00023128"/>
    </source>
</evidence>
<keyword evidence="5" id="KW-0677">Repeat</keyword>
<evidence type="ECO:0000256" key="6">
    <source>
        <dbReference type="ARBA" id="ARBA00022989"/>
    </source>
</evidence>
<dbReference type="VEuPathDB" id="FungiDB:YALI1_E31717g"/>
<reference evidence="12 14" key="2">
    <citation type="submission" date="2018-07" db="EMBL/GenBank/DDBJ databases">
        <title>Draft Genome Assemblies for Five Robust Yarrowia lipolytica Strains Exhibiting High Lipid Production and Pentose Sugar Utilization and Sugar Alcohol Secretion from Undetoxified Lignocellulosic Biomass Hydrolysates.</title>
        <authorList>
            <consortium name="DOE Joint Genome Institute"/>
            <person name="Walker C."/>
            <person name="Ryu S."/>
            <person name="Na H."/>
            <person name="Zane M."/>
            <person name="LaButti K."/>
            <person name="Lipzen A."/>
            <person name="Haridas S."/>
            <person name="Barry K."/>
            <person name="Grigoriev I.V."/>
            <person name="Quarterman J."/>
            <person name="Slininger P."/>
            <person name="Dien B."/>
            <person name="Trinh C.T."/>
        </authorList>
    </citation>
    <scope>NUCLEOTIDE SEQUENCE [LARGE SCALE GENOMIC DNA]</scope>
    <source>
        <strain evidence="12 14">YB392</strain>
    </source>
</reference>
<comment type="subcellular location">
    <subcellularLocation>
        <location evidence="1">Mitochondrion membrane</location>
        <topology evidence="1">Multi-pass membrane protein</topology>
    </subcellularLocation>
</comment>
<keyword evidence="4 9" id="KW-0812">Transmembrane</keyword>
<organism evidence="11 13">
    <name type="scientific">Yarrowia lipolytica</name>
    <name type="common">Candida lipolytica</name>
    <dbReference type="NCBI Taxonomy" id="4952"/>
    <lineage>
        <taxon>Eukaryota</taxon>
        <taxon>Fungi</taxon>
        <taxon>Dikarya</taxon>
        <taxon>Ascomycota</taxon>
        <taxon>Saccharomycotina</taxon>
        <taxon>Dipodascomycetes</taxon>
        <taxon>Dipodascales</taxon>
        <taxon>Dipodascales incertae sedis</taxon>
        <taxon>Yarrowia</taxon>
    </lineage>
</organism>
<dbReference type="KEGG" id="yli:2912761"/>
<evidence type="ECO:0000256" key="3">
    <source>
        <dbReference type="ARBA" id="ARBA00022448"/>
    </source>
</evidence>
<dbReference type="PROSITE" id="PS50920">
    <property type="entry name" value="SOLCAR"/>
    <property type="match status" value="1"/>
</dbReference>
<dbReference type="EMBL" id="CP017557">
    <property type="protein sequence ID" value="AOW06009.1"/>
    <property type="molecule type" value="Genomic_DNA"/>
</dbReference>
<dbReference type="PANTHER" id="PTHR45624:SF26">
    <property type="entry name" value="CARRIER PROTEIN, PUTATIVE (AFU_ORTHOLOGUE AFUA_1G07710)-RELATED"/>
    <property type="match status" value="1"/>
</dbReference>
<dbReference type="Proteomes" id="UP000256601">
    <property type="component" value="Unassembled WGS sequence"/>
</dbReference>
<keyword evidence="8 9" id="KW-0472">Membrane</keyword>
<dbReference type="GO" id="GO:0022857">
    <property type="term" value="F:transmembrane transporter activity"/>
    <property type="evidence" value="ECO:0007669"/>
    <property type="project" value="TreeGrafter"/>
</dbReference>
<dbReference type="InterPro" id="IPR018108">
    <property type="entry name" value="MCP_transmembrane"/>
</dbReference>
<proteinExistence type="inferred from homology"/>
<keyword evidence="3 10" id="KW-0813">Transport</keyword>
<dbReference type="Gene3D" id="1.50.40.10">
    <property type="entry name" value="Mitochondrial carrier domain"/>
    <property type="match status" value="1"/>
</dbReference>
<dbReference type="VEuPathDB" id="FungiDB:YALI0_E26785g"/>
<dbReference type="eggNOG" id="ENOG502QWM5">
    <property type="taxonomic scope" value="Eukaryota"/>
</dbReference>
<evidence type="ECO:0000256" key="2">
    <source>
        <dbReference type="ARBA" id="ARBA00006375"/>
    </source>
</evidence>
<dbReference type="RefSeq" id="XP_504438.1">
    <property type="nucleotide sequence ID" value="XM_504438.1"/>
</dbReference>
<dbReference type="InterPro" id="IPR023395">
    <property type="entry name" value="MCP_dom_sf"/>
</dbReference>
<dbReference type="GO" id="GO:0031966">
    <property type="term" value="C:mitochondrial membrane"/>
    <property type="evidence" value="ECO:0007669"/>
    <property type="project" value="UniProtKB-SubCell"/>
</dbReference>
<dbReference type="InterPro" id="IPR050567">
    <property type="entry name" value="Mitochondrial_Carrier"/>
</dbReference>
<evidence type="ECO:0000256" key="9">
    <source>
        <dbReference type="PROSITE-ProRule" id="PRU00282"/>
    </source>
</evidence>
<protein>
    <submittedName>
        <fullName evidence="12">Mitochondrial carrier domain-containing protein</fullName>
    </submittedName>
</protein>
<evidence type="ECO:0000313" key="14">
    <source>
        <dbReference type="Proteomes" id="UP000256601"/>
    </source>
</evidence>
<keyword evidence="7" id="KW-0496">Mitochondrion</keyword>
<dbReference type="Proteomes" id="UP000182444">
    <property type="component" value="Chromosome 1E"/>
</dbReference>
<evidence type="ECO:0000313" key="12">
    <source>
        <dbReference type="EMBL" id="RDW27038.1"/>
    </source>
</evidence>
<sequence length="517" mass="58659">MQKIEPGDVPGFLPEVPEFTEPHENNNEAWKPSSARIIGATTAGTRALASQLFTFYIRVPVKLFRPTRVDYLALPRALSPNSDKPWSFKTHSSPALIANAVKQHGWGFIPNQLLPPLLANSAVGLVLYSTYLGCLPLFKSEKDRQKEDEEDEHQRQLLLRKSWYDTQGMDGSHVKYIIDELMPHRYTFKQTFCAGAVAGAAQAVAAAPIDAIYRRSSIAEVLKTKQLPSMWSYGMEKLRQTGAPGVFAGFTLSVVKESLGFGVFFATFEMVKGSWYRSYAKWLYADRLKEHPSGFDENGKSIVNKVLAPFSILVAGAAATISLHVVQFPLQKLQGIYLTRLDTQDLIDARKQLEANRSKEQKTQNKLGERIKHQASPASPFQSTFLCYERRIHHRNPLMVELSETLEETLPRTHSLLVKFGKGWSKTVNFSIRCFTTLRYRIFPGIHLYYRAYVETLHTANNIRKGLRLSWPRYLYHGCGWTTLSALPSTSIGLFVFEIMRIRFGQEDDPPMKVFED</sequence>
<dbReference type="PANTHER" id="PTHR45624">
    <property type="entry name" value="MITOCHONDRIAL BASIC AMINO ACIDS TRANSPORTER-RELATED"/>
    <property type="match status" value="1"/>
</dbReference>
<reference evidence="11 13" key="1">
    <citation type="journal article" date="2016" name="PLoS ONE">
        <title>Sequence Assembly of Yarrowia lipolytica Strain W29/CLIB89 Shows Transposable Element Diversity.</title>
        <authorList>
            <person name="Magnan C."/>
            <person name="Yu J."/>
            <person name="Chang I."/>
            <person name="Jahn E."/>
            <person name="Kanomata Y."/>
            <person name="Wu J."/>
            <person name="Zeller M."/>
            <person name="Oakes M."/>
            <person name="Baldi P."/>
            <person name="Sandmeyer S."/>
        </authorList>
    </citation>
    <scope>NUCLEOTIDE SEQUENCE [LARGE SCALE GENOMIC DNA]</scope>
    <source>
        <strain evidence="11">CLIB89</strain>
        <strain evidence="13">CLIB89(W29)</strain>
    </source>
</reference>
<dbReference type="OrthoDB" id="3364892at2759"/>
<evidence type="ECO:0000256" key="4">
    <source>
        <dbReference type="ARBA" id="ARBA00022692"/>
    </source>
</evidence>
<dbReference type="Pfam" id="PF00153">
    <property type="entry name" value="Mito_carr"/>
    <property type="match status" value="1"/>
</dbReference>
<name>A0A1H6PXT1_YARLL</name>
<evidence type="ECO:0000256" key="5">
    <source>
        <dbReference type="ARBA" id="ARBA00022737"/>
    </source>
</evidence>
<keyword evidence="6" id="KW-1133">Transmembrane helix</keyword>
<dbReference type="AlphaFoldDB" id="A0A1H6PXT1"/>
<evidence type="ECO:0000313" key="11">
    <source>
        <dbReference type="EMBL" id="AOW06009.1"/>
    </source>
</evidence>
<evidence type="ECO:0000256" key="10">
    <source>
        <dbReference type="RuleBase" id="RU000488"/>
    </source>
</evidence>
<evidence type="ECO:0000256" key="8">
    <source>
        <dbReference type="ARBA" id="ARBA00023136"/>
    </source>
</evidence>
<dbReference type="EMBL" id="KZ858970">
    <property type="protein sequence ID" value="RDW27038.1"/>
    <property type="molecule type" value="Genomic_DNA"/>
</dbReference>